<dbReference type="Proteomes" id="UP000031523">
    <property type="component" value="Chromosome"/>
</dbReference>
<reference evidence="2 3" key="1">
    <citation type="submission" date="2015-01" db="EMBL/GenBank/DDBJ databases">
        <title>Enhanced salinomycin production by adjusting the supply of polyketide extender units in Streptomyce albus DSM 41398.</title>
        <authorList>
            <person name="Lu C."/>
        </authorList>
    </citation>
    <scope>NUCLEOTIDE SEQUENCE [LARGE SCALE GENOMIC DNA]</scope>
    <source>
        <strain evidence="3">ATCC 21838 / DSM 41398 / FERM P-419 / JCM 4703 / NBRC 107858</strain>
    </source>
</reference>
<dbReference type="KEGG" id="sals:SLNWT_5253"/>
<evidence type="ECO:0000313" key="2">
    <source>
        <dbReference type="EMBL" id="AJE85629.1"/>
    </source>
</evidence>
<protein>
    <submittedName>
        <fullName evidence="2">Uncharacterized protein</fullName>
    </submittedName>
</protein>
<sequence length="42" mass="4208">MDGFPRSRPLLAAVRAAGSGEPAGCRPGAPVRSGRTRCPASA</sequence>
<gene>
    <name evidence="2" type="ORF">SLNWT_5253</name>
</gene>
<dbReference type="EMBL" id="CP010519">
    <property type="protein sequence ID" value="AJE85629.1"/>
    <property type="molecule type" value="Genomic_DNA"/>
</dbReference>
<feature type="region of interest" description="Disordered" evidence="1">
    <location>
        <begin position="15"/>
        <end position="42"/>
    </location>
</feature>
<proteinExistence type="predicted"/>
<name>A0A0B5EV24_STRA4</name>
<organism evidence="2 3">
    <name type="scientific">Streptomyces albus (strain ATCC 21838 / DSM 41398 / FERM P-419 / JCM 4703 / NBRC 107858)</name>
    <dbReference type="NCBI Taxonomy" id="1081613"/>
    <lineage>
        <taxon>Bacteria</taxon>
        <taxon>Bacillati</taxon>
        <taxon>Actinomycetota</taxon>
        <taxon>Actinomycetes</taxon>
        <taxon>Kitasatosporales</taxon>
        <taxon>Streptomycetaceae</taxon>
        <taxon>Streptomyces</taxon>
    </lineage>
</organism>
<accession>A0A0B5EV24</accession>
<keyword evidence="3" id="KW-1185">Reference proteome</keyword>
<evidence type="ECO:0000256" key="1">
    <source>
        <dbReference type="SAM" id="MobiDB-lite"/>
    </source>
</evidence>
<dbReference type="AlphaFoldDB" id="A0A0B5EV24"/>
<evidence type="ECO:0000313" key="3">
    <source>
        <dbReference type="Proteomes" id="UP000031523"/>
    </source>
</evidence>